<organism evidence="2 3">
    <name type="scientific">Chloropicon roscoffensis</name>
    <dbReference type="NCBI Taxonomy" id="1461544"/>
    <lineage>
        <taxon>Eukaryota</taxon>
        <taxon>Viridiplantae</taxon>
        <taxon>Chlorophyta</taxon>
        <taxon>Chloropicophyceae</taxon>
        <taxon>Chloropicales</taxon>
        <taxon>Chloropicaceae</taxon>
        <taxon>Chloropicon</taxon>
    </lineage>
</organism>
<evidence type="ECO:0000313" key="3">
    <source>
        <dbReference type="Proteomes" id="UP001472866"/>
    </source>
</evidence>
<reference evidence="2 3" key="1">
    <citation type="submission" date="2024-03" db="EMBL/GenBank/DDBJ databases">
        <title>Complete genome sequence of the green alga Chloropicon roscoffensis RCC1871.</title>
        <authorList>
            <person name="Lemieux C."/>
            <person name="Pombert J.-F."/>
            <person name="Otis C."/>
            <person name="Turmel M."/>
        </authorList>
    </citation>
    <scope>NUCLEOTIDE SEQUENCE [LARGE SCALE GENOMIC DNA]</scope>
    <source>
        <strain evidence="2 3">RCC1871</strain>
    </source>
</reference>
<feature type="compositionally biased region" description="Low complexity" evidence="1">
    <location>
        <begin position="12"/>
        <end position="21"/>
    </location>
</feature>
<gene>
    <name evidence="2" type="ORF">HKI87_15g79660</name>
</gene>
<dbReference type="EMBL" id="CP151515">
    <property type="protein sequence ID" value="WZN66399.1"/>
    <property type="molecule type" value="Genomic_DNA"/>
</dbReference>
<evidence type="ECO:0000256" key="1">
    <source>
        <dbReference type="SAM" id="MobiDB-lite"/>
    </source>
</evidence>
<proteinExistence type="predicted"/>
<feature type="region of interest" description="Disordered" evidence="1">
    <location>
        <begin position="227"/>
        <end position="259"/>
    </location>
</feature>
<sequence length="440" mass="48861">MRYVSYEDGVGSLSDSETSSSGRTPYVGGGAPIPPAAEAEHAEHERESKSYLKPTISFLSKGAKARPGGVGDCDATGNPPEDRSVLSRANPRRPQDPYLGSQEDSGEDLFRGGRPRSSKGRQEAVRTLKQRGERERVRKKSARSRDRSQAQPRKVGKPQERGKRRAKQVRFQGDDEASNSSRSSRQGPAEADMADPVRTRLWDDAPQSSEDLYSSLAADIRAVFDRAMTGEEAASPPPASAETSRPLEHRDDGGGDLRLAEEELEKKSAVLRRELQRVEESKMQLELASRQKALRRRAREGLEEYEGALSRQLESRIRSFMEEKERKVAEIRDFKAVIDKKLQMLRQVLGELQQKEEHLETAYAAAIGEIHREYRSAVEARAKALESDVSAELRAMVTEMATRRRGNGLPTSGGSYRDPPEPPAARPRSRGKRSATSAGR</sequence>
<feature type="compositionally biased region" description="Basic and acidic residues" evidence="1">
    <location>
        <begin position="245"/>
        <end position="259"/>
    </location>
</feature>
<dbReference type="Proteomes" id="UP001472866">
    <property type="component" value="Chromosome 15"/>
</dbReference>
<feature type="compositionally biased region" description="Basic and acidic residues" evidence="1">
    <location>
        <begin position="38"/>
        <end position="50"/>
    </location>
</feature>
<accession>A0AAX4PKG6</accession>
<name>A0AAX4PKG6_9CHLO</name>
<evidence type="ECO:0000313" key="2">
    <source>
        <dbReference type="EMBL" id="WZN66399.1"/>
    </source>
</evidence>
<feature type="region of interest" description="Disordered" evidence="1">
    <location>
        <begin position="1"/>
        <end position="206"/>
    </location>
</feature>
<keyword evidence="3" id="KW-1185">Reference proteome</keyword>
<feature type="compositionally biased region" description="Basic and acidic residues" evidence="1">
    <location>
        <begin position="120"/>
        <end position="136"/>
    </location>
</feature>
<feature type="region of interest" description="Disordered" evidence="1">
    <location>
        <begin position="397"/>
        <end position="440"/>
    </location>
</feature>
<protein>
    <submittedName>
        <fullName evidence="2">Uncharacterized protein</fullName>
    </submittedName>
</protein>
<dbReference type="AlphaFoldDB" id="A0AAX4PKG6"/>